<feature type="transmembrane region" description="Helical" evidence="12">
    <location>
        <begin position="55"/>
        <end position="85"/>
    </location>
</feature>
<dbReference type="PROSITE" id="PS01061">
    <property type="entry name" value="FLIP_2"/>
    <property type="match status" value="1"/>
</dbReference>
<dbReference type="RefSeq" id="WP_108359682.1">
    <property type="nucleotide sequence ID" value="NZ_NESP01000001.1"/>
</dbReference>
<dbReference type="InterPro" id="IPR005837">
    <property type="entry name" value="FliP"/>
</dbReference>
<evidence type="ECO:0000256" key="6">
    <source>
        <dbReference type="ARBA" id="ARBA00022795"/>
    </source>
</evidence>
<evidence type="ECO:0000313" key="14">
    <source>
        <dbReference type="EMBL" id="PUE59846.1"/>
    </source>
</evidence>
<dbReference type="AlphaFoldDB" id="A0A315EPJ7"/>
<dbReference type="GO" id="GO:0009306">
    <property type="term" value="P:protein secretion"/>
    <property type="evidence" value="ECO:0007669"/>
    <property type="project" value="UniProtKB-UniRule"/>
</dbReference>
<dbReference type="PANTHER" id="PTHR30587">
    <property type="entry name" value="FLAGELLAR BIOSYNTHETIC PROTEIN FLIP"/>
    <property type="match status" value="1"/>
</dbReference>
<proteinExistence type="inferred from homology"/>
<comment type="similarity">
    <text evidence="1 12">Belongs to the FliP/MopC/SpaP family.</text>
</comment>
<protein>
    <recommendedName>
        <fullName evidence="2 12">Flagellar biosynthetic protein FliP</fullName>
    </recommendedName>
</protein>
<keyword evidence="14" id="KW-0966">Cell projection</keyword>
<evidence type="ECO:0000313" key="15">
    <source>
        <dbReference type="Proteomes" id="UP000251341"/>
    </source>
</evidence>
<evidence type="ECO:0000256" key="5">
    <source>
        <dbReference type="ARBA" id="ARBA00022692"/>
    </source>
</evidence>
<dbReference type="GO" id="GO:0009425">
    <property type="term" value="C:bacterial-type flagellum basal body"/>
    <property type="evidence" value="ECO:0007669"/>
    <property type="project" value="UniProtKB-SubCell"/>
</dbReference>
<evidence type="ECO:0000256" key="8">
    <source>
        <dbReference type="ARBA" id="ARBA00022989"/>
    </source>
</evidence>
<name>A0A315EPJ7_9BURK</name>
<dbReference type="GO" id="GO:0044781">
    <property type="term" value="P:bacterial-type flagellum organization"/>
    <property type="evidence" value="ECO:0007669"/>
    <property type="project" value="UniProtKB-UniRule"/>
</dbReference>
<dbReference type="PRINTS" id="PR01302">
    <property type="entry name" value="TYPE3IMPPROT"/>
</dbReference>
<keyword evidence="14" id="KW-0282">Flagellum</keyword>
<feature type="transmembrane region" description="Helical" evidence="12">
    <location>
        <begin position="198"/>
        <end position="222"/>
    </location>
</feature>
<dbReference type="PANTHER" id="PTHR30587:SF0">
    <property type="entry name" value="FLAGELLAR BIOSYNTHETIC PROTEIN FLIP"/>
    <property type="match status" value="1"/>
</dbReference>
<accession>A0A315EPJ7</accession>
<dbReference type="EMBL" id="NESP01000001">
    <property type="protein sequence ID" value="PUE59846.1"/>
    <property type="molecule type" value="Genomic_DNA"/>
</dbReference>
<comment type="caution">
    <text evidence="14">The sequence shown here is derived from an EMBL/GenBank/DDBJ whole genome shotgun (WGS) entry which is preliminary data.</text>
</comment>
<keyword evidence="8 12" id="KW-1133">Transmembrane helix</keyword>
<sequence length="256" mass="28317">MLRKPITKKILYVILALLLVALASLPMMAHAQGIPLVNVTGAGKGGQQYSMSLQLLGLMTTLTLLPSMLLMMTSFVRIIIVLSILRQAIGTAQTPPNTVLVGLALFLTFFIMSPVFETVYKEAIGPYMNGNLDFDKALIKAEVPVRDFMTKQTREDDIAMFMQISNRRELTDATQVPFTTLMPAFITSEIKSAFTIGFLIYIPFVVIDLIVASVLMSMGMMMLSPMIISMPIKLMLFVLIDGWTLLMASLANSFVF</sequence>
<evidence type="ECO:0000256" key="2">
    <source>
        <dbReference type="ARBA" id="ARBA00021714"/>
    </source>
</evidence>
<keyword evidence="3 12" id="KW-0813">Transport</keyword>
<feature type="chain" id="PRO_5016233063" description="Flagellar biosynthetic protein FliP" evidence="13">
    <location>
        <begin position="32"/>
        <end position="256"/>
    </location>
</feature>
<evidence type="ECO:0000256" key="7">
    <source>
        <dbReference type="ARBA" id="ARBA00022927"/>
    </source>
</evidence>
<evidence type="ECO:0000256" key="3">
    <source>
        <dbReference type="ARBA" id="ARBA00022448"/>
    </source>
</evidence>
<dbReference type="PRINTS" id="PR00951">
    <property type="entry name" value="FLGBIOSNFLIP"/>
</dbReference>
<evidence type="ECO:0000256" key="9">
    <source>
        <dbReference type="ARBA" id="ARBA00023136"/>
    </source>
</evidence>
<feature type="transmembrane region" description="Helical" evidence="12">
    <location>
        <begin position="97"/>
        <end position="116"/>
    </location>
</feature>
<keyword evidence="10" id="KW-0975">Bacterial flagellum</keyword>
<keyword evidence="9 12" id="KW-0472">Membrane</keyword>
<comment type="subcellular location">
    <subcellularLocation>
        <location evidence="12">Cell membrane</location>
        <topology evidence="12">Multi-pass membrane protein</topology>
    </subcellularLocation>
    <subcellularLocation>
        <location evidence="12">Bacterial flagellum basal body</location>
    </subcellularLocation>
</comment>
<keyword evidence="14" id="KW-0969">Cilium</keyword>
<keyword evidence="7 12" id="KW-0653">Protein transport</keyword>
<evidence type="ECO:0000256" key="10">
    <source>
        <dbReference type="ARBA" id="ARBA00023143"/>
    </source>
</evidence>
<dbReference type="NCBIfam" id="NF009438">
    <property type="entry name" value="PRK12797.1"/>
    <property type="match status" value="1"/>
</dbReference>
<gene>
    <name evidence="12" type="primary">fliP</name>
    <name evidence="14" type="ORF">B9Z44_09810</name>
</gene>
<dbReference type="GO" id="GO:0005886">
    <property type="term" value="C:plasma membrane"/>
    <property type="evidence" value="ECO:0007669"/>
    <property type="project" value="UniProtKB-SubCell"/>
</dbReference>
<evidence type="ECO:0000256" key="1">
    <source>
        <dbReference type="ARBA" id="ARBA00006257"/>
    </source>
</evidence>
<evidence type="ECO:0000256" key="12">
    <source>
        <dbReference type="RuleBase" id="RU362069"/>
    </source>
</evidence>
<evidence type="ECO:0000256" key="4">
    <source>
        <dbReference type="ARBA" id="ARBA00022475"/>
    </source>
</evidence>
<keyword evidence="15" id="KW-1185">Reference proteome</keyword>
<dbReference type="NCBIfam" id="TIGR01103">
    <property type="entry name" value="fliP"/>
    <property type="match status" value="1"/>
</dbReference>
<keyword evidence="5 12" id="KW-0812">Transmembrane</keyword>
<keyword evidence="6 12" id="KW-1005">Bacterial flagellum biogenesis</keyword>
<keyword evidence="11 12" id="KW-1006">Bacterial flagellum protein export</keyword>
<feature type="signal peptide" evidence="13">
    <location>
        <begin position="1"/>
        <end position="31"/>
    </location>
</feature>
<dbReference type="Proteomes" id="UP000251341">
    <property type="component" value="Unassembled WGS sequence"/>
</dbReference>
<organism evidence="14 15">
    <name type="scientific">Limnohabitans curvus</name>
    <dbReference type="NCBI Taxonomy" id="323423"/>
    <lineage>
        <taxon>Bacteria</taxon>
        <taxon>Pseudomonadati</taxon>
        <taxon>Pseudomonadota</taxon>
        <taxon>Betaproteobacteria</taxon>
        <taxon>Burkholderiales</taxon>
        <taxon>Comamonadaceae</taxon>
        <taxon>Limnohabitans</taxon>
    </lineage>
</organism>
<evidence type="ECO:0000256" key="11">
    <source>
        <dbReference type="ARBA" id="ARBA00023225"/>
    </source>
</evidence>
<dbReference type="InterPro" id="IPR005838">
    <property type="entry name" value="T3SS_IM_P"/>
</dbReference>
<keyword evidence="13" id="KW-0732">Signal</keyword>
<keyword evidence="4 12" id="KW-1003">Cell membrane</keyword>
<feature type="transmembrane region" description="Helical" evidence="12">
    <location>
        <begin position="234"/>
        <end position="255"/>
    </location>
</feature>
<dbReference type="Pfam" id="PF00813">
    <property type="entry name" value="FliP"/>
    <property type="match status" value="1"/>
</dbReference>
<comment type="function">
    <text evidence="12">Plays a role in the flagellum-specific transport system.</text>
</comment>
<reference evidence="14 15" key="1">
    <citation type="submission" date="2017-04" db="EMBL/GenBank/DDBJ databases">
        <title>Unexpected and diverse lifestyles within the genus Limnohabitans.</title>
        <authorList>
            <person name="Kasalicky V."/>
            <person name="Mehrshad M."/>
            <person name="Andrei S.-A."/>
            <person name="Salcher M."/>
            <person name="Kratochvilova H."/>
            <person name="Simek K."/>
            <person name="Ghai R."/>
        </authorList>
    </citation>
    <scope>NUCLEOTIDE SEQUENCE [LARGE SCALE GENOMIC DNA]</scope>
    <source>
        <strain evidence="14 15">MWH-C5</strain>
    </source>
</reference>
<evidence type="ECO:0000256" key="13">
    <source>
        <dbReference type="SAM" id="SignalP"/>
    </source>
</evidence>